<protein>
    <submittedName>
        <fullName evidence="2">Hypothetical_protein</fullName>
    </submittedName>
</protein>
<name>A0AA86QNR8_9EUKA</name>
<sequence length="205" mass="22217">MISTTTNYNQLGIFGRTYGNTSLQEASITLSVISYSFWCVGIIGFQYSVSQYAQIQSILVSVNFDGSNRYGGAIFGVQQARNCSIANISIINSSIILYNEVGGIIGQTYQVKTTIINSSVTFSNISGFQCVGGFIGSSFISDISITSSKLEFVRLTASVYVFIVLGYNEDSTIILFSSYSNQNYVNNEILPPCLNLTNTASETGC</sequence>
<dbReference type="EMBL" id="CATOUU010000886">
    <property type="protein sequence ID" value="CAI9957362.1"/>
    <property type="molecule type" value="Genomic_DNA"/>
</dbReference>
<evidence type="ECO:0000313" key="3">
    <source>
        <dbReference type="Proteomes" id="UP001642409"/>
    </source>
</evidence>
<dbReference type="Proteomes" id="UP001642409">
    <property type="component" value="Unassembled WGS sequence"/>
</dbReference>
<dbReference type="Gene3D" id="2.160.20.110">
    <property type="match status" value="1"/>
</dbReference>
<reference evidence="1" key="1">
    <citation type="submission" date="2023-06" db="EMBL/GenBank/DDBJ databases">
        <authorList>
            <person name="Kurt Z."/>
        </authorList>
    </citation>
    <scope>NUCLEOTIDE SEQUENCE</scope>
</reference>
<evidence type="ECO:0000313" key="1">
    <source>
        <dbReference type="EMBL" id="CAI9957362.1"/>
    </source>
</evidence>
<evidence type="ECO:0000313" key="2">
    <source>
        <dbReference type="EMBL" id="CAL6107073.1"/>
    </source>
</evidence>
<gene>
    <name evidence="1" type="ORF">HINF_LOCUS45007</name>
    <name evidence="2" type="ORF">HINF_LOCUS74236</name>
</gene>
<reference evidence="2 3" key="2">
    <citation type="submission" date="2024-07" db="EMBL/GenBank/DDBJ databases">
        <authorList>
            <person name="Akdeniz Z."/>
        </authorList>
    </citation>
    <scope>NUCLEOTIDE SEQUENCE [LARGE SCALE GENOMIC DNA]</scope>
</reference>
<organism evidence="1">
    <name type="scientific">Hexamita inflata</name>
    <dbReference type="NCBI Taxonomy" id="28002"/>
    <lineage>
        <taxon>Eukaryota</taxon>
        <taxon>Metamonada</taxon>
        <taxon>Diplomonadida</taxon>
        <taxon>Hexamitidae</taxon>
        <taxon>Hexamitinae</taxon>
        <taxon>Hexamita</taxon>
    </lineage>
</organism>
<proteinExistence type="predicted"/>
<accession>A0AA86QNR8</accession>
<dbReference type="EMBL" id="CAXDID020000626">
    <property type="protein sequence ID" value="CAL6107073.1"/>
    <property type="molecule type" value="Genomic_DNA"/>
</dbReference>
<comment type="caution">
    <text evidence="1">The sequence shown here is derived from an EMBL/GenBank/DDBJ whole genome shotgun (WGS) entry which is preliminary data.</text>
</comment>
<keyword evidence="3" id="KW-1185">Reference proteome</keyword>
<dbReference type="AlphaFoldDB" id="A0AA86QNR8"/>